<evidence type="ECO:0000313" key="4">
    <source>
        <dbReference type="EMBL" id="KUL32987.1"/>
    </source>
</evidence>
<dbReference type="Proteomes" id="UP000053244">
    <property type="component" value="Unassembled WGS sequence"/>
</dbReference>
<dbReference type="PANTHER" id="PTHR44757:SF2">
    <property type="entry name" value="BIOFILM ARCHITECTURE MAINTENANCE PROTEIN MBAA"/>
    <property type="match status" value="1"/>
</dbReference>
<dbReference type="PROSITE" id="PS50883">
    <property type="entry name" value="EAL"/>
    <property type="match status" value="1"/>
</dbReference>
<feature type="domain" description="EAL" evidence="2">
    <location>
        <begin position="484"/>
        <end position="738"/>
    </location>
</feature>
<dbReference type="Pfam" id="PF00563">
    <property type="entry name" value="EAL"/>
    <property type="match status" value="1"/>
</dbReference>
<dbReference type="InterPro" id="IPR000160">
    <property type="entry name" value="GGDEF_dom"/>
</dbReference>
<dbReference type="AlphaFoldDB" id="A0A101JU00"/>
<proteinExistence type="predicted"/>
<evidence type="ECO:0000259" key="2">
    <source>
        <dbReference type="PROSITE" id="PS50883"/>
    </source>
</evidence>
<feature type="transmembrane region" description="Helical" evidence="1">
    <location>
        <begin position="30"/>
        <end position="50"/>
    </location>
</feature>
<comment type="caution">
    <text evidence="4">The sequence shown here is derived from an EMBL/GenBank/DDBJ whole genome shotgun (WGS) entry which is preliminary data.</text>
</comment>
<feature type="transmembrane region" description="Helical" evidence="1">
    <location>
        <begin position="261"/>
        <end position="280"/>
    </location>
</feature>
<feature type="transmembrane region" description="Helical" evidence="1">
    <location>
        <begin position="286"/>
        <end position="304"/>
    </location>
</feature>
<feature type="transmembrane region" description="Helical" evidence="1">
    <location>
        <begin position="224"/>
        <end position="241"/>
    </location>
</feature>
<protein>
    <recommendedName>
        <fullName evidence="6">Diguanylate cyclase</fullName>
    </recommendedName>
</protein>
<dbReference type="Gene3D" id="3.20.20.450">
    <property type="entry name" value="EAL domain"/>
    <property type="match status" value="1"/>
</dbReference>
<dbReference type="SMART" id="SM00267">
    <property type="entry name" value="GGDEF"/>
    <property type="match status" value="1"/>
</dbReference>
<dbReference type="SUPFAM" id="SSF141868">
    <property type="entry name" value="EAL domain-like"/>
    <property type="match status" value="1"/>
</dbReference>
<evidence type="ECO:0008006" key="6">
    <source>
        <dbReference type="Google" id="ProtNLM"/>
    </source>
</evidence>
<dbReference type="CDD" id="cd01948">
    <property type="entry name" value="EAL"/>
    <property type="match status" value="1"/>
</dbReference>
<keyword evidence="1" id="KW-0472">Membrane</keyword>
<gene>
    <name evidence="4" type="ORF">ADL15_18375</name>
</gene>
<name>A0A101JU00_9ACTN</name>
<dbReference type="CDD" id="cd01949">
    <property type="entry name" value="GGDEF"/>
    <property type="match status" value="1"/>
</dbReference>
<accession>A0A101JU00</accession>
<feature type="transmembrane region" description="Helical" evidence="1">
    <location>
        <begin position="128"/>
        <end position="147"/>
    </location>
</feature>
<keyword evidence="5" id="KW-1185">Reference proteome</keyword>
<dbReference type="NCBIfam" id="TIGR00254">
    <property type="entry name" value="GGDEF"/>
    <property type="match status" value="1"/>
</dbReference>
<feature type="transmembrane region" description="Helical" evidence="1">
    <location>
        <begin position="190"/>
        <end position="212"/>
    </location>
</feature>
<dbReference type="Gene3D" id="3.30.70.270">
    <property type="match status" value="1"/>
</dbReference>
<dbReference type="InterPro" id="IPR052155">
    <property type="entry name" value="Biofilm_reg_signaling"/>
</dbReference>
<dbReference type="InterPro" id="IPR035919">
    <property type="entry name" value="EAL_sf"/>
</dbReference>
<dbReference type="Pfam" id="PF00990">
    <property type="entry name" value="GGDEF"/>
    <property type="match status" value="1"/>
</dbReference>
<sequence length="746" mass="80238">MAVWGSGALLGVVLVQVVTGWGSEVQIRTINDLVFAPVTLLTAALGLRLIVKGGLPRNERRAWILLEVAFAAQGAARMTSLVRDFQPGVPAYPSVSDCLYLAAIPFMVAGLVLLPADRRSQAERFKLLIDSLIIVAGACMALWYLEIGPILQIPGADPMVIAFSAAVPILDLLLVFALITLLLRRPKAGVAVGLLGAAMAVNVVADSTYTIAYLHFGVFFQPGSWPFLLWAAGAFLALLAVHHRMRQNAATSGERRSRGRFGWLPYGAVVLAYALIAFVARDQSMNPLGGMILGGIVITSLVIVRQMFAQRENRRLAVTDPLTGLSNRALIAELLSEMLRQPHRDDRHSAVLLIDLDRFKPINDVYGHEAGDAVLKAVATALRAVIRTGDTAGRLGGDEFAVLLPGMPTRAVAESIAQRLVEALRTPVIFGDLLLGVEASIGVAFLDETTADTAQVIAHADAAMYAVKRAGRGHYRVYTPELDTRARDAELRDAVENGELVLHFQPVVNLVGGDGIAVEALVRWNHPVRGLQMPGAFIELAEETGAIIPIGEWVLREACRQAVGWSTPTGEKVWLSVNVSARQVTQAGLVDTIREVLAETGFPADRLVLELTESVILQPDEQTVARLSTLREMGIGISVDDFGTGYAALSYLRTLPVSILKIDRSFVDGIDTDPDTYAVAEALVRLARAYRLHVVAEGIETAEQARCMAEMGCTFGQGYHFARPMPGPALADLLASGGVGSQMVAH</sequence>
<keyword evidence="1" id="KW-1133">Transmembrane helix</keyword>
<feature type="domain" description="GGDEF" evidence="3">
    <location>
        <begin position="347"/>
        <end position="480"/>
    </location>
</feature>
<evidence type="ECO:0000259" key="3">
    <source>
        <dbReference type="PROSITE" id="PS50887"/>
    </source>
</evidence>
<organism evidence="4 5">
    <name type="scientific">Actinoplanes awajinensis subsp. mycoplanecinus</name>
    <dbReference type="NCBI Taxonomy" id="135947"/>
    <lineage>
        <taxon>Bacteria</taxon>
        <taxon>Bacillati</taxon>
        <taxon>Actinomycetota</taxon>
        <taxon>Actinomycetes</taxon>
        <taxon>Micromonosporales</taxon>
        <taxon>Micromonosporaceae</taxon>
        <taxon>Actinoplanes</taxon>
    </lineage>
</organism>
<dbReference type="SUPFAM" id="SSF55073">
    <property type="entry name" value="Nucleotide cyclase"/>
    <property type="match status" value="1"/>
</dbReference>
<reference evidence="4 5" key="1">
    <citation type="submission" date="2015-10" db="EMBL/GenBank/DDBJ databases">
        <authorList>
            <person name="Gilbert D.G."/>
        </authorList>
    </citation>
    <scope>NUCLEOTIDE SEQUENCE [LARGE SCALE GENOMIC DNA]</scope>
    <source>
        <strain evidence="4 5">NRRL B-16712</strain>
    </source>
</reference>
<dbReference type="SMART" id="SM00052">
    <property type="entry name" value="EAL"/>
    <property type="match status" value="1"/>
</dbReference>
<dbReference type="PANTHER" id="PTHR44757">
    <property type="entry name" value="DIGUANYLATE CYCLASE DGCP"/>
    <property type="match status" value="1"/>
</dbReference>
<keyword evidence="1" id="KW-0812">Transmembrane</keyword>
<dbReference type="EMBL" id="LLZH01000156">
    <property type="protein sequence ID" value="KUL32987.1"/>
    <property type="molecule type" value="Genomic_DNA"/>
</dbReference>
<dbReference type="PROSITE" id="PS50887">
    <property type="entry name" value="GGDEF"/>
    <property type="match status" value="1"/>
</dbReference>
<feature type="transmembrane region" description="Helical" evidence="1">
    <location>
        <begin position="62"/>
        <end position="79"/>
    </location>
</feature>
<feature type="transmembrane region" description="Helical" evidence="1">
    <location>
        <begin position="159"/>
        <end position="183"/>
    </location>
</feature>
<dbReference type="FunFam" id="3.30.70.270:FF:000001">
    <property type="entry name" value="Diguanylate cyclase domain protein"/>
    <property type="match status" value="1"/>
</dbReference>
<dbReference type="InterPro" id="IPR029787">
    <property type="entry name" value="Nucleotide_cyclase"/>
</dbReference>
<feature type="transmembrane region" description="Helical" evidence="1">
    <location>
        <begin position="99"/>
        <end position="116"/>
    </location>
</feature>
<dbReference type="InterPro" id="IPR001633">
    <property type="entry name" value="EAL_dom"/>
</dbReference>
<dbReference type="InterPro" id="IPR043128">
    <property type="entry name" value="Rev_trsase/Diguanyl_cyclase"/>
</dbReference>
<evidence type="ECO:0000256" key="1">
    <source>
        <dbReference type="SAM" id="Phobius"/>
    </source>
</evidence>
<evidence type="ECO:0000313" key="5">
    <source>
        <dbReference type="Proteomes" id="UP000053244"/>
    </source>
</evidence>